<dbReference type="EMBL" id="AOST01000023">
    <property type="protein sequence ID" value="ERF67556.1"/>
    <property type="molecule type" value="Genomic_DNA"/>
</dbReference>
<name>A0ACB4UQB0_9ACTN</name>
<organism evidence="1 2">
    <name type="scientific">Cutibacterium granulosum TM11</name>
    <dbReference type="NCBI Taxonomy" id="1292373"/>
    <lineage>
        <taxon>Bacteria</taxon>
        <taxon>Bacillati</taxon>
        <taxon>Actinomycetota</taxon>
        <taxon>Actinomycetes</taxon>
        <taxon>Propionibacteriales</taxon>
        <taxon>Propionibacteriaceae</taxon>
        <taxon>Cutibacterium</taxon>
    </lineage>
</organism>
<proteinExistence type="predicted"/>
<dbReference type="Proteomes" id="UP000053711">
    <property type="component" value="Unassembled WGS sequence"/>
</dbReference>
<sequence length="81" mass="9137">MASNVWTLDIRWLRAIGFHEVTHAPANAVQVMELDLSMTVGSHVDLPSRLVTWVQQEFLQPEAFTKTSRCEKSHLNDGMGT</sequence>
<evidence type="ECO:0000313" key="2">
    <source>
        <dbReference type="Proteomes" id="UP000053711"/>
    </source>
</evidence>
<comment type="caution">
    <text evidence="1">The sequence shown here is derived from an EMBL/GenBank/DDBJ whole genome shotgun (WGS) entry which is preliminary data.</text>
</comment>
<protein>
    <submittedName>
        <fullName evidence="1">Uncharacterized protein</fullName>
    </submittedName>
</protein>
<accession>A0ACB4UQB0</accession>
<evidence type="ECO:0000313" key="1">
    <source>
        <dbReference type="EMBL" id="ERF67556.1"/>
    </source>
</evidence>
<gene>
    <name evidence="1" type="ORF">H640_02128</name>
</gene>
<reference evidence="1 2" key="1">
    <citation type="journal article" date="2013" name="BMC Genomics">
        <title>Comparative genomics reveals distinct host-interacting traits of three major human-associated propionibacteria.</title>
        <authorList>
            <person name="Mak T.N."/>
            <person name="Schmid M."/>
            <person name="Brzuszkiewicz E."/>
            <person name="Zeng G."/>
            <person name="Meyer R."/>
            <person name="Sfanos K.S."/>
            <person name="Brinkmann V."/>
            <person name="Meyer T.F."/>
            <person name="Bruggemann H."/>
        </authorList>
    </citation>
    <scope>NUCLEOTIDE SEQUENCE [LARGE SCALE GENOMIC DNA]</scope>
    <source>
        <strain evidence="1 2">TM11</strain>
    </source>
</reference>
<keyword evidence="2" id="KW-1185">Reference proteome</keyword>